<reference evidence="2" key="2">
    <citation type="submission" date="2015-01" db="EMBL/GenBank/DDBJ databases">
        <title>Evolutionary Origins and Diversification of the Mycorrhizal Mutualists.</title>
        <authorList>
            <consortium name="DOE Joint Genome Institute"/>
            <consortium name="Mycorrhizal Genomics Consortium"/>
            <person name="Kohler A."/>
            <person name="Kuo A."/>
            <person name="Nagy L.G."/>
            <person name="Floudas D."/>
            <person name="Copeland A."/>
            <person name="Barry K.W."/>
            <person name="Cichocki N."/>
            <person name="Veneault-Fourrey C."/>
            <person name="LaButti K."/>
            <person name="Lindquist E.A."/>
            <person name="Lipzen A."/>
            <person name="Lundell T."/>
            <person name="Morin E."/>
            <person name="Murat C."/>
            <person name="Riley R."/>
            <person name="Ohm R."/>
            <person name="Sun H."/>
            <person name="Tunlid A."/>
            <person name="Henrissat B."/>
            <person name="Grigoriev I.V."/>
            <person name="Hibbett D.S."/>
            <person name="Martin F."/>
        </authorList>
    </citation>
    <scope>NUCLEOTIDE SEQUENCE [LARGE SCALE GENOMIC DNA]</scope>
    <source>
        <strain evidence="2">MUT 4182</strain>
    </source>
</reference>
<feature type="non-terminal residue" evidence="1">
    <location>
        <position position="52"/>
    </location>
</feature>
<proteinExistence type="predicted"/>
<dbReference type="EMBL" id="KN823098">
    <property type="protein sequence ID" value="KIO22900.1"/>
    <property type="molecule type" value="Genomic_DNA"/>
</dbReference>
<evidence type="ECO:0000313" key="1">
    <source>
        <dbReference type="EMBL" id="KIO22900.1"/>
    </source>
</evidence>
<accession>A0A0C3Q2W2</accession>
<evidence type="ECO:0000313" key="2">
    <source>
        <dbReference type="Proteomes" id="UP000054248"/>
    </source>
</evidence>
<reference evidence="1 2" key="1">
    <citation type="submission" date="2014-04" db="EMBL/GenBank/DDBJ databases">
        <authorList>
            <consortium name="DOE Joint Genome Institute"/>
            <person name="Kuo A."/>
            <person name="Girlanda M."/>
            <person name="Perotto S."/>
            <person name="Kohler A."/>
            <person name="Nagy L.G."/>
            <person name="Floudas D."/>
            <person name="Copeland A."/>
            <person name="Barry K.W."/>
            <person name="Cichocki N."/>
            <person name="Veneault-Fourrey C."/>
            <person name="LaButti K."/>
            <person name="Lindquist E.A."/>
            <person name="Lipzen A."/>
            <person name="Lundell T."/>
            <person name="Morin E."/>
            <person name="Murat C."/>
            <person name="Sun H."/>
            <person name="Tunlid A."/>
            <person name="Henrissat B."/>
            <person name="Grigoriev I.V."/>
            <person name="Hibbett D.S."/>
            <person name="Martin F."/>
            <person name="Nordberg H.P."/>
            <person name="Cantor M.N."/>
            <person name="Hua S.X."/>
        </authorList>
    </citation>
    <scope>NUCLEOTIDE SEQUENCE [LARGE SCALE GENOMIC DNA]</scope>
    <source>
        <strain evidence="1 2">MUT 4182</strain>
    </source>
</reference>
<sequence>MPSFTYTKLRLSLFTATLPTHFGHVYATLVPQLGSSWEKRRGELVIEALGRM</sequence>
<name>A0A0C3Q2W2_9AGAM</name>
<dbReference type="HOGENOM" id="CLU_3093289_0_0_1"/>
<keyword evidence="2" id="KW-1185">Reference proteome</keyword>
<gene>
    <name evidence="1" type="ORF">M407DRAFT_244996</name>
</gene>
<dbReference type="Proteomes" id="UP000054248">
    <property type="component" value="Unassembled WGS sequence"/>
</dbReference>
<dbReference type="AlphaFoldDB" id="A0A0C3Q2W2"/>
<protein>
    <submittedName>
        <fullName evidence="1">Uncharacterized protein</fullName>
    </submittedName>
</protein>
<organism evidence="1 2">
    <name type="scientific">Tulasnella calospora MUT 4182</name>
    <dbReference type="NCBI Taxonomy" id="1051891"/>
    <lineage>
        <taxon>Eukaryota</taxon>
        <taxon>Fungi</taxon>
        <taxon>Dikarya</taxon>
        <taxon>Basidiomycota</taxon>
        <taxon>Agaricomycotina</taxon>
        <taxon>Agaricomycetes</taxon>
        <taxon>Cantharellales</taxon>
        <taxon>Tulasnellaceae</taxon>
        <taxon>Tulasnella</taxon>
    </lineage>
</organism>